<dbReference type="Pfam" id="PF07980">
    <property type="entry name" value="SusD_RagB"/>
    <property type="match status" value="1"/>
</dbReference>
<comment type="subcellular location">
    <subcellularLocation>
        <location evidence="1">Cell outer membrane</location>
    </subcellularLocation>
</comment>
<feature type="domain" description="SusD-like N-terminal" evidence="8">
    <location>
        <begin position="36"/>
        <end position="242"/>
    </location>
</feature>
<keyword evidence="10" id="KW-1185">Reference proteome</keyword>
<sequence>MTFFKHYNFSLFAAVCLLLATSCTKFEDVNPTDEFPGSEVPTSTYNIELVLTQSYTYWSQLMCMDHIPDANVIADHTDARIDGQKLGAYKFRYEYARFNFNNDGLWTDGYNAINLANHVIKYTEGTEEIDNIYALHRNRLRGEALFIRAYANFILLRYYGAQYTTANMDMPGIILRTEPAVGFANGGRATVGEGYQMIKEDLEEAISLIPIRFDDTEHKSFPNYRVRANKFDVMALYARVQLQMNDIDGANETVTTLIGKVPGEIMVREEIAPAGMDFVPMAQVRSLFKNTSITAASQLRPFAANYAVSDPINLMLNMDQITDSQQSAIYLTKSFMNNFMDEKGDFANNDTLRLNAFVKEYAMEDADGLVYDTAFVFNKFALDPTSETNWPLIRLEELLLIRAETWALKGSTSGAIPDINKLRALRGANPVAGSPNRIQAINLVVRERMLEMIGEGERFFHWKRMGAFNETVEQVYSPEVYSTFDRAEAKGISWNGPETLYRLPIAELQRNTDLSEADQNP</sequence>
<proteinExistence type="inferred from homology"/>
<comment type="similarity">
    <text evidence="2">Belongs to the SusD family.</text>
</comment>
<evidence type="ECO:0000313" key="9">
    <source>
        <dbReference type="EMBL" id="BDD00796.1"/>
    </source>
</evidence>
<dbReference type="SUPFAM" id="SSF48452">
    <property type="entry name" value="TPR-like"/>
    <property type="match status" value="1"/>
</dbReference>
<evidence type="ECO:0000313" key="10">
    <source>
        <dbReference type="Proteomes" id="UP001354989"/>
    </source>
</evidence>
<dbReference type="InterPro" id="IPR012944">
    <property type="entry name" value="SusD_RagB_dom"/>
</dbReference>
<evidence type="ECO:0000256" key="6">
    <source>
        <dbReference type="SAM" id="SignalP"/>
    </source>
</evidence>
<keyword evidence="5" id="KW-0998">Cell outer membrane</keyword>
<dbReference type="Pfam" id="PF14322">
    <property type="entry name" value="SusD-like_3"/>
    <property type="match status" value="1"/>
</dbReference>
<evidence type="ECO:0000259" key="7">
    <source>
        <dbReference type="Pfam" id="PF07980"/>
    </source>
</evidence>
<dbReference type="InterPro" id="IPR033985">
    <property type="entry name" value="SusD-like_N"/>
</dbReference>
<geneLocation type="plasmid" evidence="9 10">
    <name>pPP1</name>
</geneLocation>
<dbReference type="InterPro" id="IPR011990">
    <property type="entry name" value="TPR-like_helical_dom_sf"/>
</dbReference>
<keyword evidence="4" id="KW-0472">Membrane</keyword>
<keyword evidence="9" id="KW-0614">Plasmid</keyword>
<dbReference type="Proteomes" id="UP001354989">
    <property type="component" value="Plasmid pPP1"/>
</dbReference>
<protein>
    <submittedName>
        <fullName evidence="9">Membrane protein</fullName>
    </submittedName>
</protein>
<evidence type="ECO:0000259" key="8">
    <source>
        <dbReference type="Pfam" id="PF14322"/>
    </source>
</evidence>
<dbReference type="RefSeq" id="WP_338398589.1">
    <property type="nucleotide sequence ID" value="NZ_AP025293.1"/>
</dbReference>
<dbReference type="PROSITE" id="PS51257">
    <property type="entry name" value="PROKAR_LIPOPROTEIN"/>
    <property type="match status" value="1"/>
</dbReference>
<evidence type="ECO:0000256" key="2">
    <source>
        <dbReference type="ARBA" id="ARBA00006275"/>
    </source>
</evidence>
<reference evidence="9 10" key="1">
    <citation type="submission" date="2021-12" db="EMBL/GenBank/DDBJ databases">
        <title>Genome sequencing of bacteria with rrn-lacking chromosome and rrn-plasmid.</title>
        <authorList>
            <person name="Anda M."/>
            <person name="Iwasaki W."/>
        </authorList>
    </citation>
    <scope>NUCLEOTIDE SEQUENCE [LARGE SCALE GENOMIC DNA]</scope>
    <source>
        <strain evidence="9 10">NBRC 101262</strain>
        <plasmid evidence="9 10">pPP1</plasmid>
    </source>
</reference>
<evidence type="ECO:0000256" key="3">
    <source>
        <dbReference type="ARBA" id="ARBA00022729"/>
    </source>
</evidence>
<evidence type="ECO:0000256" key="4">
    <source>
        <dbReference type="ARBA" id="ARBA00023136"/>
    </source>
</evidence>
<evidence type="ECO:0000256" key="1">
    <source>
        <dbReference type="ARBA" id="ARBA00004442"/>
    </source>
</evidence>
<feature type="signal peptide" evidence="6">
    <location>
        <begin position="1"/>
        <end position="27"/>
    </location>
</feature>
<feature type="domain" description="RagB/SusD" evidence="7">
    <location>
        <begin position="384"/>
        <end position="521"/>
    </location>
</feature>
<gene>
    <name evidence="9" type="ORF">PEPS_30760</name>
</gene>
<keyword evidence="3 6" id="KW-0732">Signal</keyword>
<organism evidence="9 10">
    <name type="scientific">Persicobacter psychrovividus</name>
    <dbReference type="NCBI Taxonomy" id="387638"/>
    <lineage>
        <taxon>Bacteria</taxon>
        <taxon>Pseudomonadati</taxon>
        <taxon>Bacteroidota</taxon>
        <taxon>Cytophagia</taxon>
        <taxon>Cytophagales</taxon>
        <taxon>Persicobacteraceae</taxon>
        <taxon>Persicobacter</taxon>
    </lineage>
</organism>
<accession>A0ABN6LC54</accession>
<evidence type="ECO:0000256" key="5">
    <source>
        <dbReference type="ARBA" id="ARBA00023237"/>
    </source>
</evidence>
<dbReference type="Gene3D" id="1.25.40.390">
    <property type="match status" value="1"/>
</dbReference>
<name>A0ABN6LC54_9BACT</name>
<feature type="chain" id="PRO_5047474403" evidence="6">
    <location>
        <begin position="28"/>
        <end position="521"/>
    </location>
</feature>
<dbReference type="EMBL" id="AP025293">
    <property type="protein sequence ID" value="BDD00796.1"/>
    <property type="molecule type" value="Genomic_DNA"/>
</dbReference>